<dbReference type="Proteomes" id="UP001596074">
    <property type="component" value="Unassembled WGS sequence"/>
</dbReference>
<accession>A0ABW1AGS7</accession>
<evidence type="ECO:0000256" key="2">
    <source>
        <dbReference type="ARBA" id="ARBA00023002"/>
    </source>
</evidence>
<dbReference type="InterPro" id="IPR036291">
    <property type="entry name" value="NAD(P)-bd_dom_sf"/>
</dbReference>
<evidence type="ECO:0000313" key="5">
    <source>
        <dbReference type="Proteomes" id="UP001596074"/>
    </source>
</evidence>
<evidence type="ECO:0000313" key="4">
    <source>
        <dbReference type="EMBL" id="MFC5753706.1"/>
    </source>
</evidence>
<dbReference type="PANTHER" id="PTHR42760:SF115">
    <property type="entry name" value="3-OXOACYL-[ACYL-CARRIER-PROTEIN] REDUCTASE FABG"/>
    <property type="match status" value="1"/>
</dbReference>
<organism evidence="4 5">
    <name type="scientific">Actinomadura rugatobispora</name>
    <dbReference type="NCBI Taxonomy" id="1994"/>
    <lineage>
        <taxon>Bacteria</taxon>
        <taxon>Bacillati</taxon>
        <taxon>Actinomycetota</taxon>
        <taxon>Actinomycetes</taxon>
        <taxon>Streptosporangiales</taxon>
        <taxon>Thermomonosporaceae</taxon>
        <taxon>Actinomadura</taxon>
    </lineage>
</organism>
<evidence type="ECO:0000256" key="3">
    <source>
        <dbReference type="RuleBase" id="RU000363"/>
    </source>
</evidence>
<evidence type="ECO:0000256" key="1">
    <source>
        <dbReference type="ARBA" id="ARBA00006484"/>
    </source>
</evidence>
<sequence length="186" mass="18517">GADTAGAVAAAGAAVAVLDRDAAAARALAAALGPGRALACPGDVFDGDAVEDAVERAERDLGPIGVLVNVAGILRPGPAPAALCEDGWADTFAVNATGVFLVSRAVARRMVPRRSGAIVTVASDAAVRVPRPRLSVGAASGATAVQFTRCLGRELAEYGIRCEVVAPGDVARLAGLTPLTRLQGVA</sequence>
<name>A0ABW1AGS7_9ACTN</name>
<reference evidence="5" key="1">
    <citation type="journal article" date="2019" name="Int. J. Syst. Evol. Microbiol.">
        <title>The Global Catalogue of Microorganisms (GCM) 10K type strain sequencing project: providing services to taxonomists for standard genome sequencing and annotation.</title>
        <authorList>
            <consortium name="The Broad Institute Genomics Platform"/>
            <consortium name="The Broad Institute Genome Sequencing Center for Infectious Disease"/>
            <person name="Wu L."/>
            <person name="Ma J."/>
        </authorList>
    </citation>
    <scope>NUCLEOTIDE SEQUENCE [LARGE SCALE GENOMIC DNA]</scope>
    <source>
        <strain evidence="5">KCTC 42087</strain>
    </source>
</reference>
<comment type="caution">
    <text evidence="4">The sequence shown here is derived from an EMBL/GenBank/DDBJ whole genome shotgun (WGS) entry which is preliminary data.</text>
</comment>
<keyword evidence="2" id="KW-0560">Oxidoreductase</keyword>
<dbReference type="PANTHER" id="PTHR42760">
    <property type="entry name" value="SHORT-CHAIN DEHYDROGENASES/REDUCTASES FAMILY MEMBER"/>
    <property type="match status" value="1"/>
</dbReference>
<proteinExistence type="inferred from homology"/>
<gene>
    <name evidence="4" type="ORF">ACFPZN_49500</name>
</gene>
<dbReference type="Gene3D" id="3.40.50.720">
    <property type="entry name" value="NAD(P)-binding Rossmann-like Domain"/>
    <property type="match status" value="1"/>
</dbReference>
<dbReference type="RefSeq" id="WP_378291012.1">
    <property type="nucleotide sequence ID" value="NZ_JBHSON010000120.1"/>
</dbReference>
<dbReference type="SUPFAM" id="SSF51735">
    <property type="entry name" value="NAD(P)-binding Rossmann-fold domains"/>
    <property type="match status" value="1"/>
</dbReference>
<dbReference type="EMBL" id="JBHSON010000120">
    <property type="protein sequence ID" value="MFC5753706.1"/>
    <property type="molecule type" value="Genomic_DNA"/>
</dbReference>
<dbReference type="PRINTS" id="PR00080">
    <property type="entry name" value="SDRFAMILY"/>
</dbReference>
<keyword evidence="5" id="KW-1185">Reference proteome</keyword>
<dbReference type="PRINTS" id="PR00081">
    <property type="entry name" value="GDHRDH"/>
</dbReference>
<protein>
    <submittedName>
        <fullName evidence="4">SDR family NAD(P)-dependent oxidoreductase</fullName>
    </submittedName>
</protein>
<feature type="non-terminal residue" evidence="4">
    <location>
        <position position="1"/>
    </location>
</feature>
<dbReference type="InterPro" id="IPR002347">
    <property type="entry name" value="SDR_fam"/>
</dbReference>
<dbReference type="Pfam" id="PF00106">
    <property type="entry name" value="adh_short"/>
    <property type="match status" value="1"/>
</dbReference>
<comment type="similarity">
    <text evidence="1 3">Belongs to the short-chain dehydrogenases/reductases (SDR) family.</text>
</comment>